<protein>
    <recommendedName>
        <fullName evidence="3">Protein C10</fullName>
    </recommendedName>
</protein>
<feature type="non-terminal residue" evidence="1">
    <location>
        <position position="1"/>
    </location>
</feature>
<reference evidence="1" key="1">
    <citation type="submission" date="2021-02" db="EMBL/GenBank/DDBJ databases">
        <authorList>
            <person name="Dougan E. K."/>
            <person name="Rhodes N."/>
            <person name="Thang M."/>
            <person name="Chan C."/>
        </authorList>
    </citation>
    <scope>NUCLEOTIDE SEQUENCE</scope>
</reference>
<accession>A0A813I3X4</accession>
<organism evidence="1 2">
    <name type="scientific">Polarella glacialis</name>
    <name type="common">Dinoflagellate</name>
    <dbReference type="NCBI Taxonomy" id="89957"/>
    <lineage>
        <taxon>Eukaryota</taxon>
        <taxon>Sar</taxon>
        <taxon>Alveolata</taxon>
        <taxon>Dinophyceae</taxon>
        <taxon>Suessiales</taxon>
        <taxon>Suessiaceae</taxon>
        <taxon>Polarella</taxon>
    </lineage>
</organism>
<proteinExistence type="predicted"/>
<dbReference type="Proteomes" id="UP000626109">
    <property type="component" value="Unassembled WGS sequence"/>
</dbReference>
<name>A0A813I3X4_POLGL</name>
<sequence>APLRPLERNIQLTVALAGDLMEELAEAYGQKWFQERVRKCARDSGFERSVFLMRLKDVAFEVQKPVLQKWGFEGNEHGVREMTAAIREHAGKNGKEMPDWLRQKQERCLDLLYGGKEGGMLEILR</sequence>
<dbReference type="EMBL" id="CAJNNW010003248">
    <property type="protein sequence ID" value="CAE8645207.1"/>
    <property type="molecule type" value="Genomic_DNA"/>
</dbReference>
<gene>
    <name evidence="1" type="ORF">PGLA2088_LOCUS3711</name>
</gene>
<evidence type="ECO:0008006" key="3">
    <source>
        <dbReference type="Google" id="ProtNLM"/>
    </source>
</evidence>
<evidence type="ECO:0000313" key="2">
    <source>
        <dbReference type="Proteomes" id="UP000626109"/>
    </source>
</evidence>
<evidence type="ECO:0000313" key="1">
    <source>
        <dbReference type="EMBL" id="CAE8645207.1"/>
    </source>
</evidence>
<dbReference type="AlphaFoldDB" id="A0A813I3X4"/>
<comment type="caution">
    <text evidence="1">The sequence shown here is derived from an EMBL/GenBank/DDBJ whole genome shotgun (WGS) entry which is preliminary data.</text>
</comment>